<proteinExistence type="predicted"/>
<dbReference type="KEGG" id="hta:BVU17_08350"/>
<gene>
    <name evidence="2" type="ORF">BVU17_08350</name>
</gene>
<protein>
    <submittedName>
        <fullName evidence="2">Uncharacterized protein</fullName>
    </submittedName>
</protein>
<evidence type="ECO:0000256" key="1">
    <source>
        <dbReference type="SAM" id="Phobius"/>
    </source>
</evidence>
<sequence>MAVWMTAASVASALNVVVLLALLSVWARNYLSVGSKHALGLTVFGFLLLAENCLSVYYYVLDPEVAVLLRNAAPVAGRAMTFVAILELGGLLFLAWISLD</sequence>
<feature type="transmembrane region" description="Helical" evidence="1">
    <location>
        <begin position="38"/>
        <end position="59"/>
    </location>
</feature>
<dbReference type="OrthoDB" id="205211at2157"/>
<dbReference type="Proteomes" id="UP000242917">
    <property type="component" value="Chromosome I"/>
</dbReference>
<accession>A0A2H4ZYG6</accession>
<keyword evidence="1" id="KW-1133">Transmembrane helix</keyword>
<keyword evidence="1" id="KW-0812">Transmembrane</keyword>
<organism evidence="2 3">
    <name type="scientific">Haloarcula taiwanensis</name>
    <dbReference type="NCBI Taxonomy" id="1932004"/>
    <lineage>
        <taxon>Archaea</taxon>
        <taxon>Methanobacteriati</taxon>
        <taxon>Methanobacteriota</taxon>
        <taxon>Stenosarchaea group</taxon>
        <taxon>Halobacteria</taxon>
        <taxon>Halobacteriales</taxon>
        <taxon>Haloarculaceae</taxon>
        <taxon>Haloarcula</taxon>
    </lineage>
</organism>
<dbReference type="InterPro" id="IPR058349">
    <property type="entry name" value="DUF8036"/>
</dbReference>
<feature type="transmembrane region" description="Helical" evidence="1">
    <location>
        <begin position="6"/>
        <end position="26"/>
    </location>
</feature>
<name>A0A2H4ZYG6_9EURY</name>
<keyword evidence="3" id="KW-1185">Reference proteome</keyword>
<dbReference type="Pfam" id="PF26119">
    <property type="entry name" value="DUF8036"/>
    <property type="match status" value="1"/>
</dbReference>
<reference evidence="2 3" key="1">
    <citation type="submission" date="2017-01" db="EMBL/GenBank/DDBJ databases">
        <title>A Red Light-Sensitive Sensory Rhodopsin I From Haloarcula taiwanensis, A New Haloarchaeon Isolated From Taiwan.</title>
        <authorList>
            <person name="Yang C.-S."/>
            <person name="Han Y.-A."/>
            <person name="Chen P.-C."/>
            <person name="Ng W.V."/>
            <person name="Chen T.-W."/>
        </authorList>
    </citation>
    <scope>NUCLEOTIDE SEQUENCE [LARGE SCALE GENOMIC DNA]</scope>
    <source>
        <strain evidence="2 3">Taiwanensis</strain>
    </source>
</reference>
<evidence type="ECO:0000313" key="2">
    <source>
        <dbReference type="EMBL" id="AUG47523.1"/>
    </source>
</evidence>
<keyword evidence="1" id="KW-0472">Membrane</keyword>
<evidence type="ECO:0000313" key="3">
    <source>
        <dbReference type="Proteomes" id="UP000242917"/>
    </source>
</evidence>
<dbReference type="EMBL" id="CP019154">
    <property type="protein sequence ID" value="AUG47523.1"/>
    <property type="molecule type" value="Genomic_DNA"/>
</dbReference>
<dbReference type="AlphaFoldDB" id="A0A2H4ZYG6"/>
<feature type="transmembrane region" description="Helical" evidence="1">
    <location>
        <begin position="79"/>
        <end position="99"/>
    </location>
</feature>